<evidence type="ECO:0000313" key="4">
    <source>
        <dbReference type="EMBL" id="KKP05412.1"/>
    </source>
</evidence>
<sequence length="401" mass="43520">MDKGANINHHAGEYESALQAHCHGSACQVESLRFLLQHRADINEKGGNHGAALIASCAHPWGEECARLLLDHGADVNVQSEECGTALIAACQPRPRFFIPSTKTLQRLLKCGADVNLQGGKHGTALSAACSWDYPEAVELLINHGANIHLQDYAAWYSVTRRIASQGGKSTGFEKSPMSGTVMLELLLNRGMDINHEHAEYGTALHAIMTVEQAGENWCEGIDTLLKHHINPNIMNDQLGSALHIACAIAHEEVHADFNGECADCKSINGSSNKAAYLLERCFNINVNAQGGTFGTALQAAVYAGQILSVRLLLDRKADVNTRGGKYHSTLNGAIISGHWNIAKILLEAGATPDCHLQEETDEAWLQTVLEEDGRGAVERYRKFWEVELEKKRGGEGASNS</sequence>
<accession>A0A0F9ZZK5</accession>
<dbReference type="InterPro" id="IPR036770">
    <property type="entry name" value="Ankyrin_rpt-contain_sf"/>
</dbReference>
<evidence type="ECO:0000313" key="5">
    <source>
        <dbReference type="Proteomes" id="UP000034112"/>
    </source>
</evidence>
<evidence type="ECO:0000256" key="1">
    <source>
        <dbReference type="ARBA" id="ARBA00022737"/>
    </source>
</evidence>
<name>A0A0F9ZZK5_TRIHA</name>
<dbReference type="EMBL" id="JOKZ01000050">
    <property type="protein sequence ID" value="KKP05412.1"/>
    <property type="molecule type" value="Genomic_DNA"/>
</dbReference>
<feature type="repeat" description="ANK" evidence="3">
    <location>
        <begin position="293"/>
        <end position="325"/>
    </location>
</feature>
<dbReference type="OMA" id="FWEVELE"/>
<feature type="repeat" description="ANK" evidence="3">
    <location>
        <begin position="121"/>
        <end position="153"/>
    </location>
</feature>
<dbReference type="OrthoDB" id="4900122at2759"/>
<evidence type="ECO:0000256" key="2">
    <source>
        <dbReference type="ARBA" id="ARBA00023043"/>
    </source>
</evidence>
<protein>
    <submittedName>
        <fullName evidence="4">Uncharacterized protein</fullName>
    </submittedName>
</protein>
<dbReference type="SUPFAM" id="SSF48403">
    <property type="entry name" value="Ankyrin repeat"/>
    <property type="match status" value="2"/>
</dbReference>
<dbReference type="Proteomes" id="UP000034112">
    <property type="component" value="Unassembled WGS sequence"/>
</dbReference>
<dbReference type="InterPro" id="IPR002110">
    <property type="entry name" value="Ankyrin_rpt"/>
</dbReference>
<reference evidence="5" key="1">
    <citation type="journal article" date="2015" name="Genome Announc.">
        <title>Draft whole-genome sequence of the biocontrol agent Trichoderma harzianum T6776.</title>
        <authorList>
            <person name="Baroncelli R."/>
            <person name="Piaggeschi G."/>
            <person name="Fiorini L."/>
            <person name="Bertolini E."/>
            <person name="Zapparata A."/>
            <person name="Pe M.E."/>
            <person name="Sarrocco S."/>
            <person name="Vannacci G."/>
        </authorList>
    </citation>
    <scope>NUCLEOTIDE SEQUENCE [LARGE SCALE GENOMIC DNA]</scope>
    <source>
        <strain evidence="5">T6776</strain>
    </source>
</reference>
<keyword evidence="2 3" id="KW-0040">ANK repeat</keyword>
<dbReference type="PANTHER" id="PTHR24198:SF165">
    <property type="entry name" value="ANKYRIN REPEAT-CONTAINING PROTEIN-RELATED"/>
    <property type="match status" value="1"/>
</dbReference>
<keyword evidence="1" id="KW-0677">Repeat</keyword>
<comment type="caution">
    <text evidence="4">The sequence shown here is derived from an EMBL/GenBank/DDBJ whole genome shotgun (WGS) entry which is preliminary data.</text>
</comment>
<dbReference type="PROSITE" id="PS50088">
    <property type="entry name" value="ANK_REPEAT"/>
    <property type="match status" value="2"/>
</dbReference>
<dbReference type="SMART" id="SM00248">
    <property type="entry name" value="ANK"/>
    <property type="match status" value="6"/>
</dbReference>
<gene>
    <name evidence="4" type="ORF">THAR02_02517</name>
</gene>
<dbReference type="Gene3D" id="1.25.40.20">
    <property type="entry name" value="Ankyrin repeat-containing domain"/>
    <property type="match status" value="3"/>
</dbReference>
<evidence type="ECO:0000256" key="3">
    <source>
        <dbReference type="PROSITE-ProRule" id="PRU00023"/>
    </source>
</evidence>
<organism evidence="4 5">
    <name type="scientific">Trichoderma harzianum</name>
    <name type="common">Hypocrea lixii</name>
    <dbReference type="NCBI Taxonomy" id="5544"/>
    <lineage>
        <taxon>Eukaryota</taxon>
        <taxon>Fungi</taxon>
        <taxon>Dikarya</taxon>
        <taxon>Ascomycota</taxon>
        <taxon>Pezizomycotina</taxon>
        <taxon>Sordariomycetes</taxon>
        <taxon>Hypocreomycetidae</taxon>
        <taxon>Hypocreales</taxon>
        <taxon>Hypocreaceae</taxon>
        <taxon>Trichoderma</taxon>
    </lineage>
</organism>
<dbReference type="AlphaFoldDB" id="A0A0F9ZZK5"/>
<proteinExistence type="predicted"/>
<dbReference type="PANTHER" id="PTHR24198">
    <property type="entry name" value="ANKYRIN REPEAT AND PROTEIN KINASE DOMAIN-CONTAINING PROTEIN"/>
    <property type="match status" value="1"/>
</dbReference>
<dbReference type="Pfam" id="PF00023">
    <property type="entry name" value="Ank"/>
    <property type="match status" value="1"/>
</dbReference>
<dbReference type="Pfam" id="PF12796">
    <property type="entry name" value="Ank_2"/>
    <property type="match status" value="2"/>
</dbReference>